<comment type="cofactor">
    <cofactor evidence="1">
        <name>heme b</name>
        <dbReference type="ChEBI" id="CHEBI:60344"/>
    </cofactor>
</comment>
<evidence type="ECO:0000256" key="4">
    <source>
        <dbReference type="ARBA" id="ARBA00023002"/>
    </source>
</evidence>
<feature type="compositionally biased region" description="Polar residues" evidence="6">
    <location>
        <begin position="353"/>
        <end position="365"/>
    </location>
</feature>
<dbReference type="SUPFAM" id="SSF54909">
    <property type="entry name" value="Dimeric alpha+beta barrel"/>
    <property type="match status" value="1"/>
</dbReference>
<dbReference type="GO" id="GO:0020037">
    <property type="term" value="F:heme binding"/>
    <property type="evidence" value="ECO:0007669"/>
    <property type="project" value="InterPro"/>
</dbReference>
<evidence type="ECO:0000256" key="6">
    <source>
        <dbReference type="SAM" id="MobiDB-lite"/>
    </source>
</evidence>
<feature type="region of interest" description="Disordered" evidence="6">
    <location>
        <begin position="114"/>
        <end position="140"/>
    </location>
</feature>
<dbReference type="GO" id="GO:0005829">
    <property type="term" value="C:cytosol"/>
    <property type="evidence" value="ECO:0007669"/>
    <property type="project" value="TreeGrafter"/>
</dbReference>
<evidence type="ECO:0000259" key="8">
    <source>
        <dbReference type="Pfam" id="PF20628"/>
    </source>
</evidence>
<feature type="transmembrane region" description="Helical" evidence="7">
    <location>
        <begin position="72"/>
        <end position="92"/>
    </location>
</feature>
<evidence type="ECO:0000256" key="7">
    <source>
        <dbReference type="SAM" id="Phobius"/>
    </source>
</evidence>
<keyword evidence="3" id="KW-0479">Metal-binding</keyword>
<gene>
    <name evidence="9" type="ORF">RRG08_036946</name>
</gene>
<keyword evidence="7" id="KW-0812">Transmembrane</keyword>
<dbReference type="InterPro" id="IPR011008">
    <property type="entry name" value="Dimeric_a/b-barrel"/>
</dbReference>
<dbReference type="GO" id="GO:0004601">
    <property type="term" value="F:peroxidase activity"/>
    <property type="evidence" value="ECO:0007669"/>
    <property type="project" value="UniProtKB-KW"/>
</dbReference>
<evidence type="ECO:0000256" key="2">
    <source>
        <dbReference type="ARBA" id="ARBA00022559"/>
    </source>
</evidence>
<dbReference type="AlphaFoldDB" id="A0AAE0YXL0"/>
<dbReference type="GO" id="GO:0046872">
    <property type="term" value="F:metal ion binding"/>
    <property type="evidence" value="ECO:0007669"/>
    <property type="project" value="UniProtKB-KW"/>
</dbReference>
<evidence type="ECO:0000313" key="9">
    <source>
        <dbReference type="EMBL" id="KAK3759154.1"/>
    </source>
</evidence>
<dbReference type="InterPro" id="IPR006314">
    <property type="entry name" value="Dyp_peroxidase"/>
</dbReference>
<dbReference type="Pfam" id="PF20628">
    <property type="entry name" value="Dyp_perox_C"/>
    <property type="match status" value="1"/>
</dbReference>
<feature type="domain" description="Dyp-type peroxidase C-terminal" evidence="8">
    <location>
        <begin position="284"/>
        <end position="440"/>
    </location>
</feature>
<dbReference type="EMBL" id="JAWDGP010005162">
    <property type="protein sequence ID" value="KAK3759154.1"/>
    <property type="molecule type" value="Genomic_DNA"/>
</dbReference>
<accession>A0AAE0YXL0</accession>
<organism evidence="9 10">
    <name type="scientific">Elysia crispata</name>
    <name type="common">lettuce slug</name>
    <dbReference type="NCBI Taxonomy" id="231223"/>
    <lineage>
        <taxon>Eukaryota</taxon>
        <taxon>Metazoa</taxon>
        <taxon>Spiralia</taxon>
        <taxon>Lophotrochozoa</taxon>
        <taxon>Mollusca</taxon>
        <taxon>Gastropoda</taxon>
        <taxon>Heterobranchia</taxon>
        <taxon>Euthyneura</taxon>
        <taxon>Panpulmonata</taxon>
        <taxon>Sacoglossa</taxon>
        <taxon>Placobranchoidea</taxon>
        <taxon>Plakobranchidae</taxon>
        <taxon>Elysia</taxon>
    </lineage>
</organism>
<keyword evidence="2" id="KW-0575">Peroxidase</keyword>
<keyword evidence="7" id="KW-1133">Transmembrane helix</keyword>
<evidence type="ECO:0000256" key="5">
    <source>
        <dbReference type="ARBA" id="ARBA00023004"/>
    </source>
</evidence>
<comment type="caution">
    <text evidence="9">The sequence shown here is derived from an EMBL/GenBank/DDBJ whole genome shotgun (WGS) entry which is preliminary data.</text>
</comment>
<evidence type="ECO:0000256" key="1">
    <source>
        <dbReference type="ARBA" id="ARBA00001970"/>
    </source>
</evidence>
<feature type="region of interest" description="Disordered" evidence="6">
    <location>
        <begin position="348"/>
        <end position="369"/>
    </location>
</feature>
<reference evidence="9" key="1">
    <citation type="journal article" date="2023" name="G3 (Bethesda)">
        <title>A reference genome for the long-term kleptoplast-retaining sea slug Elysia crispata morphotype clarki.</title>
        <authorList>
            <person name="Eastman K.E."/>
            <person name="Pendleton A.L."/>
            <person name="Shaikh M.A."/>
            <person name="Suttiyut T."/>
            <person name="Ogas R."/>
            <person name="Tomko P."/>
            <person name="Gavelis G."/>
            <person name="Widhalm J.R."/>
            <person name="Wisecaver J.H."/>
        </authorList>
    </citation>
    <scope>NUCLEOTIDE SEQUENCE</scope>
    <source>
        <strain evidence="9">ECLA1</strain>
    </source>
</reference>
<dbReference type="InterPro" id="IPR048328">
    <property type="entry name" value="Dyp_perox_C"/>
</dbReference>
<evidence type="ECO:0000256" key="3">
    <source>
        <dbReference type="ARBA" id="ARBA00022723"/>
    </source>
</evidence>
<dbReference type="PROSITE" id="PS51404">
    <property type="entry name" value="DYP_PEROXIDASE"/>
    <property type="match status" value="1"/>
</dbReference>
<dbReference type="PANTHER" id="PTHR30521">
    <property type="entry name" value="DEFERROCHELATASE/PEROXIDASE"/>
    <property type="match status" value="1"/>
</dbReference>
<keyword evidence="7" id="KW-0472">Membrane</keyword>
<dbReference type="Proteomes" id="UP001283361">
    <property type="component" value="Unassembled WGS sequence"/>
</dbReference>
<keyword evidence="4" id="KW-0560">Oxidoreductase</keyword>
<name>A0AAE0YXL0_9GAST</name>
<proteinExistence type="predicted"/>
<keyword evidence="5" id="KW-0408">Iron</keyword>
<dbReference type="PANTHER" id="PTHR30521:SF0">
    <property type="entry name" value="DYP-TYPE PEROXIDASE FAMILY PROTEIN"/>
    <property type="match status" value="1"/>
</dbReference>
<protein>
    <recommendedName>
        <fullName evidence="8">Dyp-type peroxidase C-terminal domain-containing protein</fullName>
    </recommendedName>
</protein>
<keyword evidence="10" id="KW-1185">Reference proteome</keyword>
<sequence>MPGSITVRRIALKMTCRMSRFIFQRFMENTVTRRPKSSPVISRSFFRAPNNSSNNNNKYYNSKTFPKFRVPATNLILGVAGVAGVAGMAWHLRHRPSDAPELWAVKAAGEASPCGDKPMAHRSAGAGSKGRIKVPGPCKKKSRCAEPQPNVISGLKKYSLFLWITLEPDADPCAVACAAAQIEEAIAATKGFDCDVDDEILAGVGFGPNFLSQNCLSPCKSFCYRSRKGKRGEMPCSNGDIFVHAKADSLGQLFDFCKIYLKNFPDESVSEFEDLYGFSYRGSRDISGFLVNQTNRCREEGLREVAIECKTGGSYALAQKWVHDLCALDEEAVTLECYIGRKMENREELPERTASSHVSRMTGSTEPGAEPRYEIVQQQMSYGTLSEKAGAFYLAFSNDPCVFDWMLDRMVGATCEDNEHDDLMRLSKNVKGTYWYFPGIKEIEQMKGTAQ</sequence>
<evidence type="ECO:0000313" key="10">
    <source>
        <dbReference type="Proteomes" id="UP001283361"/>
    </source>
</evidence>